<name>A0ABP4VRZ1_9ACTN</name>
<comment type="caution">
    <text evidence="3">The sequence shown here is derived from an EMBL/GenBank/DDBJ whole genome shotgun (WGS) entry which is preliminary data.</text>
</comment>
<dbReference type="Proteomes" id="UP001501057">
    <property type="component" value="Unassembled WGS sequence"/>
</dbReference>
<dbReference type="InterPro" id="IPR036188">
    <property type="entry name" value="FAD/NAD-bd_sf"/>
</dbReference>
<dbReference type="PANTHER" id="PTHR13847:SF287">
    <property type="entry name" value="FAD-DEPENDENT OXIDOREDUCTASE DOMAIN-CONTAINING PROTEIN 1"/>
    <property type="match status" value="1"/>
</dbReference>
<sequence>MTLTADAVVIGCGVVGASVALSLRRSGRSVVVLDKGGAPGHGSTSASSAIVRFNYSTWAGVATSWESRFRWEAWEDHLGFRDPAGLARFERRGMVFLDTDALPRDRMSALFRRAGIPFEEWDARALAARVPGIDAGRYHPPKAISDPAFFDDAAGSLGAVFTPDAGFVDDPQLAAANLARAAEALGARLLLRRTVTQVERVGQTWRVVLSDDDVVEAPVVVNAAGPWSGAVNRLAEIGDDFTISVTPLRQEVHHVPRLTGPSAATMPVVSDVDLGTYLRPDATGGLLVGSTEPECDPLEWLSDPDAADPRPTLDRFEAQVWRAARRLPDLAVPSRPSGVAGVYDAASDWTPIYDRTAAPGFYVAMGTSGNQFKNAPLVGDLMTTLIDAVEAGHDHDADPVVLVAPHTGHRIDLGAFSRRREVNADSSGTVVG</sequence>
<gene>
    <name evidence="3" type="ORF">GCM10009710_14200</name>
</gene>
<evidence type="ECO:0000259" key="2">
    <source>
        <dbReference type="Pfam" id="PF01266"/>
    </source>
</evidence>
<dbReference type="PANTHER" id="PTHR13847">
    <property type="entry name" value="SARCOSINE DEHYDROGENASE-RELATED"/>
    <property type="match status" value="1"/>
</dbReference>
<keyword evidence="1" id="KW-0560">Oxidoreductase</keyword>
<dbReference type="InterPro" id="IPR006076">
    <property type="entry name" value="FAD-dep_OxRdtase"/>
</dbReference>
<organism evidence="3 4">
    <name type="scientific">Aeromicrobium alkaliterrae</name>
    <dbReference type="NCBI Taxonomy" id="302168"/>
    <lineage>
        <taxon>Bacteria</taxon>
        <taxon>Bacillati</taxon>
        <taxon>Actinomycetota</taxon>
        <taxon>Actinomycetes</taxon>
        <taxon>Propionibacteriales</taxon>
        <taxon>Nocardioidaceae</taxon>
        <taxon>Aeromicrobium</taxon>
    </lineage>
</organism>
<keyword evidence="4" id="KW-1185">Reference proteome</keyword>
<evidence type="ECO:0000256" key="1">
    <source>
        <dbReference type="ARBA" id="ARBA00023002"/>
    </source>
</evidence>
<feature type="domain" description="FAD dependent oxidoreductase" evidence="2">
    <location>
        <begin position="6"/>
        <end position="384"/>
    </location>
</feature>
<dbReference type="Gene3D" id="3.30.9.10">
    <property type="entry name" value="D-Amino Acid Oxidase, subunit A, domain 2"/>
    <property type="match status" value="1"/>
</dbReference>
<reference evidence="4" key="1">
    <citation type="journal article" date="2019" name="Int. J. Syst. Evol. Microbiol.">
        <title>The Global Catalogue of Microorganisms (GCM) 10K type strain sequencing project: providing services to taxonomists for standard genome sequencing and annotation.</title>
        <authorList>
            <consortium name="The Broad Institute Genomics Platform"/>
            <consortium name="The Broad Institute Genome Sequencing Center for Infectious Disease"/>
            <person name="Wu L."/>
            <person name="Ma J."/>
        </authorList>
    </citation>
    <scope>NUCLEOTIDE SEQUENCE [LARGE SCALE GENOMIC DNA]</scope>
    <source>
        <strain evidence="4">JCM 13518</strain>
    </source>
</reference>
<accession>A0ABP4VRZ1</accession>
<dbReference type="Pfam" id="PF01266">
    <property type="entry name" value="DAO"/>
    <property type="match status" value="1"/>
</dbReference>
<dbReference type="SUPFAM" id="SSF51905">
    <property type="entry name" value="FAD/NAD(P)-binding domain"/>
    <property type="match status" value="1"/>
</dbReference>
<proteinExistence type="predicted"/>
<evidence type="ECO:0000313" key="3">
    <source>
        <dbReference type="EMBL" id="GAA1734765.1"/>
    </source>
</evidence>
<protein>
    <submittedName>
        <fullName evidence="3">FAD-binding oxidoreductase</fullName>
    </submittedName>
</protein>
<dbReference type="EMBL" id="BAAAME010000002">
    <property type="protein sequence ID" value="GAA1734765.1"/>
    <property type="molecule type" value="Genomic_DNA"/>
</dbReference>
<dbReference type="Gene3D" id="3.50.50.60">
    <property type="entry name" value="FAD/NAD(P)-binding domain"/>
    <property type="match status" value="1"/>
</dbReference>
<evidence type="ECO:0000313" key="4">
    <source>
        <dbReference type="Proteomes" id="UP001501057"/>
    </source>
</evidence>
<dbReference type="RefSeq" id="WP_344199241.1">
    <property type="nucleotide sequence ID" value="NZ_BAAAME010000002.1"/>
</dbReference>